<evidence type="ECO:0000313" key="2">
    <source>
        <dbReference type="EMBL" id="MEU0157108.1"/>
    </source>
</evidence>
<keyword evidence="3" id="KW-1185">Reference proteome</keyword>
<comment type="caution">
    <text evidence="2">The sequence shown here is derived from an EMBL/GenBank/DDBJ whole genome shotgun (WGS) entry which is preliminary data.</text>
</comment>
<dbReference type="EMBL" id="JBEXRX010000326">
    <property type="protein sequence ID" value="MEU0157108.1"/>
    <property type="molecule type" value="Genomic_DNA"/>
</dbReference>
<organism evidence="2 3">
    <name type="scientific">Micromonospora fulviviridis</name>
    <dbReference type="NCBI Taxonomy" id="47860"/>
    <lineage>
        <taxon>Bacteria</taxon>
        <taxon>Bacillati</taxon>
        <taxon>Actinomycetota</taxon>
        <taxon>Actinomycetes</taxon>
        <taxon>Micromonosporales</taxon>
        <taxon>Micromonosporaceae</taxon>
        <taxon>Micromonospora</taxon>
    </lineage>
</organism>
<dbReference type="RefSeq" id="WP_355668570.1">
    <property type="nucleotide sequence ID" value="NZ_JBEXRX010000326.1"/>
</dbReference>
<evidence type="ECO:0000256" key="1">
    <source>
        <dbReference type="SAM" id="MobiDB-lite"/>
    </source>
</evidence>
<feature type="region of interest" description="Disordered" evidence="1">
    <location>
        <begin position="1"/>
        <end position="43"/>
    </location>
</feature>
<reference evidence="2 3" key="1">
    <citation type="submission" date="2024-06" db="EMBL/GenBank/DDBJ databases">
        <title>The Natural Products Discovery Center: Release of the First 8490 Sequenced Strains for Exploring Actinobacteria Biosynthetic Diversity.</title>
        <authorList>
            <person name="Kalkreuter E."/>
            <person name="Kautsar S.A."/>
            <person name="Yang D."/>
            <person name="Bader C.D."/>
            <person name="Teijaro C.N."/>
            <person name="Fluegel L."/>
            <person name="Davis C.M."/>
            <person name="Simpson J.R."/>
            <person name="Lauterbach L."/>
            <person name="Steele A.D."/>
            <person name="Gui C."/>
            <person name="Meng S."/>
            <person name="Li G."/>
            <person name="Viehrig K."/>
            <person name="Ye F."/>
            <person name="Su P."/>
            <person name="Kiefer A.F."/>
            <person name="Nichols A."/>
            <person name="Cepeda A.J."/>
            <person name="Yan W."/>
            <person name="Fan B."/>
            <person name="Jiang Y."/>
            <person name="Adhikari A."/>
            <person name="Zheng C.-J."/>
            <person name="Schuster L."/>
            <person name="Cowan T.M."/>
            <person name="Smanski M.J."/>
            <person name="Chevrette M.G."/>
            <person name="De Carvalho L.P.S."/>
            <person name="Shen B."/>
        </authorList>
    </citation>
    <scope>NUCLEOTIDE SEQUENCE [LARGE SCALE GENOMIC DNA]</scope>
    <source>
        <strain evidence="2 3">NPDC006286</strain>
    </source>
</reference>
<protein>
    <submittedName>
        <fullName evidence="2">Uncharacterized protein</fullName>
    </submittedName>
</protein>
<name>A0ABV2VWF1_9ACTN</name>
<dbReference type="Proteomes" id="UP001550348">
    <property type="component" value="Unassembled WGS sequence"/>
</dbReference>
<gene>
    <name evidence="2" type="ORF">ABZ071_35720</name>
</gene>
<accession>A0ABV2VWF1</accession>
<proteinExistence type="predicted"/>
<evidence type="ECO:0000313" key="3">
    <source>
        <dbReference type="Proteomes" id="UP001550348"/>
    </source>
</evidence>
<sequence>MDKVQLRRLPVTTPPIPSGGGRIQSPAGELAQVVNGDSYQFRD</sequence>